<dbReference type="InterPro" id="IPR001497">
    <property type="entry name" value="MethylDNA_cys_MeTrfase_AS"/>
</dbReference>
<dbReference type="Proteomes" id="UP000249396">
    <property type="component" value="Unassembled WGS sequence"/>
</dbReference>
<proteinExistence type="predicted"/>
<dbReference type="InterPro" id="IPR036631">
    <property type="entry name" value="MGMT_N_sf"/>
</dbReference>
<feature type="domain" description="Methylguanine DNA methyltransferase ribonuclease-like" evidence="8">
    <location>
        <begin position="9"/>
        <end position="69"/>
    </location>
</feature>
<keyword evidence="2 9" id="KW-0489">Methyltransferase</keyword>
<dbReference type="CDD" id="cd06445">
    <property type="entry name" value="ATase"/>
    <property type="match status" value="1"/>
</dbReference>
<comment type="catalytic activity">
    <reaction evidence="1">
        <text>a 4-O-methyl-thymidine in DNA + L-cysteinyl-[protein] = a thymidine in DNA + S-methyl-L-cysteinyl-[protein]</text>
        <dbReference type="Rhea" id="RHEA:53428"/>
        <dbReference type="Rhea" id="RHEA-COMP:10131"/>
        <dbReference type="Rhea" id="RHEA-COMP:10132"/>
        <dbReference type="Rhea" id="RHEA-COMP:13555"/>
        <dbReference type="Rhea" id="RHEA-COMP:13556"/>
        <dbReference type="ChEBI" id="CHEBI:29950"/>
        <dbReference type="ChEBI" id="CHEBI:82612"/>
        <dbReference type="ChEBI" id="CHEBI:137386"/>
        <dbReference type="ChEBI" id="CHEBI:137387"/>
        <dbReference type="EC" id="2.1.1.63"/>
    </reaction>
</comment>
<protein>
    <submittedName>
        <fullName evidence="9">Cysteine methyltransferase</fullName>
    </submittedName>
</protein>
<organism evidence="9 10">
    <name type="scientific">Candidatus Methylumidiphilus alinenensis</name>
    <dbReference type="NCBI Taxonomy" id="2202197"/>
    <lineage>
        <taxon>Bacteria</taxon>
        <taxon>Pseudomonadati</taxon>
        <taxon>Pseudomonadota</taxon>
        <taxon>Gammaproteobacteria</taxon>
        <taxon>Methylococcales</taxon>
        <taxon>Candidatus Methylumidiphilus</taxon>
    </lineage>
</organism>
<dbReference type="Gene3D" id="1.10.10.10">
    <property type="entry name" value="Winged helix-like DNA-binding domain superfamily/Winged helix DNA-binding domain"/>
    <property type="match status" value="1"/>
</dbReference>
<dbReference type="InterPro" id="IPR008332">
    <property type="entry name" value="MethylG_MeTrfase_N"/>
</dbReference>
<dbReference type="EMBL" id="QJPH01000276">
    <property type="protein sequence ID" value="PZN80969.1"/>
    <property type="molecule type" value="Genomic_DNA"/>
</dbReference>
<sequence>MSESQYSKAVIAAPFGTLLLEASDSHLLNIEVKIETSGLSKPTTPLLLEATRQLNAYFDDPLCPFSLPLYQQGTMYQNRVWRAMSAITLGSVKSYGQLADELHSGARAVAGVCRANRFPVIIPCHRVVAVNGIGGYCGTATGTLLKVKRWLLQHEGYEYP</sequence>
<keyword evidence="4" id="KW-0227">DNA damage</keyword>
<comment type="catalytic activity">
    <reaction evidence="6">
        <text>a 6-O-methyl-2'-deoxyguanosine in DNA + L-cysteinyl-[protein] = S-methyl-L-cysteinyl-[protein] + a 2'-deoxyguanosine in DNA</text>
        <dbReference type="Rhea" id="RHEA:24000"/>
        <dbReference type="Rhea" id="RHEA-COMP:10131"/>
        <dbReference type="Rhea" id="RHEA-COMP:10132"/>
        <dbReference type="Rhea" id="RHEA-COMP:11367"/>
        <dbReference type="Rhea" id="RHEA-COMP:11368"/>
        <dbReference type="ChEBI" id="CHEBI:29950"/>
        <dbReference type="ChEBI" id="CHEBI:82612"/>
        <dbReference type="ChEBI" id="CHEBI:85445"/>
        <dbReference type="ChEBI" id="CHEBI:85448"/>
        <dbReference type="EC" id="2.1.1.63"/>
    </reaction>
</comment>
<accession>A0A2W4RGN4</accession>
<dbReference type="InterPro" id="IPR014048">
    <property type="entry name" value="MethylDNA_cys_MeTrfase_DNA-bd"/>
</dbReference>
<evidence type="ECO:0000256" key="6">
    <source>
        <dbReference type="ARBA" id="ARBA00049348"/>
    </source>
</evidence>
<name>A0A2W4RGN4_9GAMM</name>
<gene>
    <name evidence="9" type="ORF">DM484_09175</name>
</gene>
<evidence type="ECO:0000259" key="8">
    <source>
        <dbReference type="Pfam" id="PF02870"/>
    </source>
</evidence>
<dbReference type="Gene3D" id="3.30.160.70">
    <property type="entry name" value="Methylated DNA-protein cysteine methyltransferase domain"/>
    <property type="match status" value="1"/>
</dbReference>
<dbReference type="PANTHER" id="PTHR10815:SF13">
    <property type="entry name" value="METHYLATED-DNA--PROTEIN-CYSTEINE METHYLTRANSFERASE"/>
    <property type="match status" value="1"/>
</dbReference>
<evidence type="ECO:0000256" key="5">
    <source>
        <dbReference type="ARBA" id="ARBA00023204"/>
    </source>
</evidence>
<dbReference type="Pfam" id="PF01035">
    <property type="entry name" value="DNA_binding_1"/>
    <property type="match status" value="1"/>
</dbReference>
<keyword evidence="5" id="KW-0234">DNA repair</keyword>
<evidence type="ECO:0000256" key="3">
    <source>
        <dbReference type="ARBA" id="ARBA00022679"/>
    </source>
</evidence>
<dbReference type="PANTHER" id="PTHR10815">
    <property type="entry name" value="METHYLATED-DNA--PROTEIN-CYSTEINE METHYLTRANSFERASE"/>
    <property type="match status" value="1"/>
</dbReference>
<dbReference type="NCBIfam" id="TIGR00589">
    <property type="entry name" value="ogt"/>
    <property type="match status" value="1"/>
</dbReference>
<keyword evidence="3 9" id="KW-0808">Transferase</keyword>
<feature type="domain" description="Methylated-DNA-[protein]-cysteine S-methyltransferase DNA binding" evidence="7">
    <location>
        <begin position="76"/>
        <end position="156"/>
    </location>
</feature>
<dbReference type="GO" id="GO:0032259">
    <property type="term" value="P:methylation"/>
    <property type="evidence" value="ECO:0007669"/>
    <property type="project" value="UniProtKB-KW"/>
</dbReference>
<evidence type="ECO:0000256" key="4">
    <source>
        <dbReference type="ARBA" id="ARBA00022763"/>
    </source>
</evidence>
<evidence type="ECO:0000259" key="7">
    <source>
        <dbReference type="Pfam" id="PF01035"/>
    </source>
</evidence>
<dbReference type="SUPFAM" id="SSF53155">
    <property type="entry name" value="Methylated DNA-protein cysteine methyltransferase domain"/>
    <property type="match status" value="1"/>
</dbReference>
<dbReference type="InterPro" id="IPR036217">
    <property type="entry name" value="MethylDNA_cys_MeTrfase_DNAb"/>
</dbReference>
<comment type="caution">
    <text evidence="9">The sequence shown here is derived from an EMBL/GenBank/DDBJ whole genome shotgun (WGS) entry which is preliminary data.</text>
</comment>
<evidence type="ECO:0000313" key="10">
    <source>
        <dbReference type="Proteomes" id="UP000249396"/>
    </source>
</evidence>
<evidence type="ECO:0000313" key="9">
    <source>
        <dbReference type="EMBL" id="PZN80969.1"/>
    </source>
</evidence>
<dbReference type="GO" id="GO:0003908">
    <property type="term" value="F:methylated-DNA-[protein]-cysteine S-methyltransferase activity"/>
    <property type="evidence" value="ECO:0007669"/>
    <property type="project" value="UniProtKB-EC"/>
</dbReference>
<evidence type="ECO:0000256" key="2">
    <source>
        <dbReference type="ARBA" id="ARBA00022603"/>
    </source>
</evidence>
<dbReference type="SUPFAM" id="SSF46767">
    <property type="entry name" value="Methylated DNA-protein cysteine methyltransferase, C-terminal domain"/>
    <property type="match status" value="1"/>
</dbReference>
<reference evidence="9 10" key="1">
    <citation type="journal article" date="2018" name="Aquat. Microb. Ecol.">
        <title>Gammaproteobacterial methanotrophs dominate.</title>
        <authorList>
            <person name="Rissanen A.J."/>
            <person name="Saarenheimo J."/>
            <person name="Tiirola M."/>
            <person name="Peura S."/>
            <person name="Aalto S.L."/>
            <person name="Karvinen A."/>
            <person name="Nykanen H."/>
        </authorList>
    </citation>
    <scope>NUCLEOTIDE SEQUENCE [LARGE SCALE GENOMIC DNA]</scope>
    <source>
        <strain evidence="9">AMbin10</strain>
    </source>
</reference>
<dbReference type="PROSITE" id="PS00374">
    <property type="entry name" value="MGMT"/>
    <property type="match status" value="1"/>
</dbReference>
<dbReference type="InterPro" id="IPR036388">
    <property type="entry name" value="WH-like_DNA-bd_sf"/>
</dbReference>
<dbReference type="AlphaFoldDB" id="A0A2W4RGN4"/>
<evidence type="ECO:0000256" key="1">
    <source>
        <dbReference type="ARBA" id="ARBA00001286"/>
    </source>
</evidence>
<dbReference type="Pfam" id="PF02870">
    <property type="entry name" value="Methyltransf_1N"/>
    <property type="match status" value="1"/>
</dbReference>
<dbReference type="GO" id="GO:0006281">
    <property type="term" value="P:DNA repair"/>
    <property type="evidence" value="ECO:0007669"/>
    <property type="project" value="UniProtKB-KW"/>
</dbReference>